<dbReference type="Proteomes" id="UP001055117">
    <property type="component" value="Unassembled WGS sequence"/>
</dbReference>
<reference evidence="1 2" key="1">
    <citation type="journal article" date="2021" name="Front. Microbiol.">
        <title>Comprehensive Comparative Genomics and Phenotyping of Methylobacterium Species.</title>
        <authorList>
            <person name="Alessa O."/>
            <person name="Ogura Y."/>
            <person name="Fujitani Y."/>
            <person name="Takami H."/>
            <person name="Hayashi T."/>
            <person name="Sahin N."/>
            <person name="Tani A."/>
        </authorList>
    </citation>
    <scope>NUCLEOTIDE SEQUENCE [LARGE SCALE GENOMIC DNA]</scope>
    <source>
        <strain evidence="1 2">DSM 23679</strain>
    </source>
</reference>
<organism evidence="1 2">
    <name type="scientific">Methylobacterium cerastii</name>
    <dbReference type="NCBI Taxonomy" id="932741"/>
    <lineage>
        <taxon>Bacteria</taxon>
        <taxon>Pseudomonadati</taxon>
        <taxon>Pseudomonadota</taxon>
        <taxon>Alphaproteobacteria</taxon>
        <taxon>Hyphomicrobiales</taxon>
        <taxon>Methylobacteriaceae</taxon>
        <taxon>Methylobacterium</taxon>
    </lineage>
</organism>
<dbReference type="EMBL" id="BPQG01000043">
    <property type="protein sequence ID" value="GJD44916.1"/>
    <property type="molecule type" value="Genomic_DNA"/>
</dbReference>
<sequence>MSEPATGDLFKAKAVTDDEVNAAVDVFMRDPTVSMFRFASGHTLDLAAAVKAHEPARLAVTDPDRTERHRRLMVRNAILFAGAAGGAVVGGIPPARGRALEALRAVALHPLGLRLSAYPKAMRALVGRGFVAVRPAQYVGRKWDEQAWFLTNAGHELIKTLGTGDHG</sequence>
<evidence type="ECO:0000313" key="1">
    <source>
        <dbReference type="EMBL" id="GJD44916.1"/>
    </source>
</evidence>
<evidence type="ECO:0000313" key="2">
    <source>
        <dbReference type="Proteomes" id="UP001055117"/>
    </source>
</evidence>
<gene>
    <name evidence="1" type="ORF">AFCDBAGC_2785</name>
</gene>
<proteinExistence type="predicted"/>
<dbReference type="RefSeq" id="WP_238272398.1">
    <property type="nucleotide sequence ID" value="NZ_BPQG01000043.1"/>
</dbReference>
<accession>A0ABQ4QJJ9</accession>
<name>A0ABQ4QJJ9_9HYPH</name>
<comment type="caution">
    <text evidence="1">The sequence shown here is derived from an EMBL/GenBank/DDBJ whole genome shotgun (WGS) entry which is preliminary data.</text>
</comment>
<protein>
    <submittedName>
        <fullName evidence="1">Uncharacterized protein</fullName>
    </submittedName>
</protein>
<keyword evidence="2" id="KW-1185">Reference proteome</keyword>